<sequence length="547" mass="62307">MLHDTLTDTPIGSHEKSSVLVEHFVDAPRKEIDNVPDEPIFEDSSTVEDAPIVSRSSPPLQQRSIAVDRTRRQPKPVRRLIEECNIAYALSVAKRLKKPIRCKWIFKRKEGISPSEEVRYKARLVAKGYSQIPGIDYNDVFSPVVKHGSIRTLFSIVAMHDYELEQLDVKTAFLHGELEEDIYIDQPEGFVVPGKEDLVCRLKKSLYGLKQSPRQWYKRFDSFMISQGFKRSDYDSCVYLKTVKGSTIYLLLYVDDMLIAAKDKNEIAKLKAQLNSKFEMKDLGAAKKILGMEIIRDRHDGKLYLSQKGYIKRVLHRFNMHEAKPVSTPLAAHFRLSSTMCPQSDKDVEYMSKVPYSKLLFTPDLSHALSVVSRYMANPGKEHWKAVQWIFRYLRGTANACLQFGNSKSGLVGYVDSDYAGDLDKRRSLTGYVFTIGGCAVSWKASLQATVALSTTEAEYMAISKHAKKLQSAICLTKDQMFYERTKHIDVRYHYIRGVIAQGDIKVRKISTHGNPADMMTKPVPANKFELCSSIIVYDILPCFRIN</sequence>
<dbReference type="InterPro" id="IPR043502">
    <property type="entry name" value="DNA/RNA_pol_sf"/>
</dbReference>
<reference evidence="3 4" key="1">
    <citation type="submission" date="2024-02" db="EMBL/GenBank/DDBJ databases">
        <title>High-quality chromosome-scale genome assembly of Pensacola bahiagrass (Paspalum notatum Flugge var. saurae).</title>
        <authorList>
            <person name="Vega J.M."/>
            <person name="Podio M."/>
            <person name="Orjuela J."/>
            <person name="Siena L.A."/>
            <person name="Pessino S.C."/>
            <person name="Combes M.C."/>
            <person name="Mariac C."/>
            <person name="Albertini E."/>
            <person name="Pupilli F."/>
            <person name="Ortiz J.P.A."/>
            <person name="Leblanc O."/>
        </authorList>
    </citation>
    <scope>NUCLEOTIDE SEQUENCE [LARGE SCALE GENOMIC DNA]</scope>
    <source>
        <strain evidence="3">R1</strain>
        <tissue evidence="3">Leaf</tissue>
    </source>
</reference>
<dbReference type="Proteomes" id="UP001341281">
    <property type="component" value="Chromosome 06"/>
</dbReference>
<feature type="region of interest" description="Disordered" evidence="1">
    <location>
        <begin position="35"/>
        <end position="61"/>
    </location>
</feature>
<evidence type="ECO:0000256" key="1">
    <source>
        <dbReference type="SAM" id="MobiDB-lite"/>
    </source>
</evidence>
<evidence type="ECO:0000259" key="2">
    <source>
        <dbReference type="Pfam" id="PF07727"/>
    </source>
</evidence>
<name>A0AAQ3U0W4_PASNO</name>
<dbReference type="CDD" id="cd09272">
    <property type="entry name" value="RNase_HI_RT_Ty1"/>
    <property type="match status" value="1"/>
</dbReference>
<keyword evidence="4" id="KW-1185">Reference proteome</keyword>
<dbReference type="EMBL" id="CP144750">
    <property type="protein sequence ID" value="WVZ81832.1"/>
    <property type="molecule type" value="Genomic_DNA"/>
</dbReference>
<organism evidence="3 4">
    <name type="scientific">Paspalum notatum var. saurae</name>
    <dbReference type="NCBI Taxonomy" id="547442"/>
    <lineage>
        <taxon>Eukaryota</taxon>
        <taxon>Viridiplantae</taxon>
        <taxon>Streptophyta</taxon>
        <taxon>Embryophyta</taxon>
        <taxon>Tracheophyta</taxon>
        <taxon>Spermatophyta</taxon>
        <taxon>Magnoliopsida</taxon>
        <taxon>Liliopsida</taxon>
        <taxon>Poales</taxon>
        <taxon>Poaceae</taxon>
        <taxon>PACMAD clade</taxon>
        <taxon>Panicoideae</taxon>
        <taxon>Andropogonodae</taxon>
        <taxon>Paspaleae</taxon>
        <taxon>Paspalinae</taxon>
        <taxon>Paspalum</taxon>
    </lineage>
</organism>
<evidence type="ECO:0000313" key="3">
    <source>
        <dbReference type="EMBL" id="WVZ81832.1"/>
    </source>
</evidence>
<dbReference type="AlphaFoldDB" id="A0AAQ3U0W4"/>
<dbReference type="PANTHER" id="PTHR11439">
    <property type="entry name" value="GAG-POL-RELATED RETROTRANSPOSON"/>
    <property type="match status" value="1"/>
</dbReference>
<feature type="domain" description="Reverse transcriptase Ty1/copia-type" evidence="2">
    <location>
        <begin position="94"/>
        <end position="331"/>
    </location>
</feature>
<dbReference type="InterPro" id="IPR013103">
    <property type="entry name" value="RVT_2"/>
</dbReference>
<accession>A0AAQ3U0W4</accession>
<protein>
    <recommendedName>
        <fullName evidence="2">Reverse transcriptase Ty1/copia-type domain-containing protein</fullName>
    </recommendedName>
</protein>
<gene>
    <name evidence="3" type="ORF">U9M48_029166</name>
</gene>
<proteinExistence type="predicted"/>
<dbReference type="PANTHER" id="PTHR11439:SF491">
    <property type="entry name" value="INTEGRASE CATALYTIC DOMAIN-CONTAINING PROTEIN"/>
    <property type="match status" value="1"/>
</dbReference>
<dbReference type="SUPFAM" id="SSF56672">
    <property type="entry name" value="DNA/RNA polymerases"/>
    <property type="match status" value="1"/>
</dbReference>
<dbReference type="Pfam" id="PF07727">
    <property type="entry name" value="RVT_2"/>
    <property type="match status" value="1"/>
</dbReference>
<evidence type="ECO:0000313" key="4">
    <source>
        <dbReference type="Proteomes" id="UP001341281"/>
    </source>
</evidence>